<sequence length="418" mass="46949">MIVQLIKKQLLLLLRNRIQLLMLLVLPIILIVILSTALSGFMQGDNPQLTIKIAWLEQQDETSQVDTFLENMNELGVSSDVFPDKDALHMTTILREDVFLSEELSSMIELHQIDESEKEKIIEDANYAAVIEVPQDFTLDLLQAMALEDNSVPKLELFLNQEQQIGTEVVESIIHNFNEMIVMNQFMEESNLPITVEELNNHDVPGELKHMEQRIPISSQAYYTIGMAVMNALYVASTLGFFAYREKEIHVFDRLIVADMSRWKFFLSVLISGAIVSFMQLLFIFGFSWLVFKIAWPSMMVFLTITLSLALAVGGTTVLLTAISYRINTEEIIGFFSGIIVSIFAFLGGSFFPIGELSPLIQQIGNLTPNGASLSAYIQVLQGAPFKEIASYIVVLLCFTVVSILLAVISYPKRGSKI</sequence>
<accession>Q8CUN5</accession>
<dbReference type="KEGG" id="oih:OB1072"/>
<feature type="domain" description="ABC-2 type transporter transmembrane" evidence="7">
    <location>
        <begin position="19"/>
        <end position="409"/>
    </location>
</feature>
<keyword evidence="2" id="KW-1003">Cell membrane</keyword>
<feature type="transmembrane region" description="Helical" evidence="6">
    <location>
        <begin position="221"/>
        <end position="244"/>
    </location>
</feature>
<evidence type="ECO:0000313" key="9">
    <source>
        <dbReference type="Proteomes" id="UP000000822"/>
    </source>
</evidence>
<feature type="transmembrane region" description="Helical" evidence="6">
    <location>
        <begin position="332"/>
        <end position="352"/>
    </location>
</feature>
<feature type="transmembrane region" description="Helical" evidence="6">
    <location>
        <begin position="298"/>
        <end position="320"/>
    </location>
</feature>
<dbReference type="Pfam" id="PF12698">
    <property type="entry name" value="ABC2_membrane_3"/>
    <property type="match status" value="1"/>
</dbReference>
<dbReference type="PANTHER" id="PTHR30294">
    <property type="entry name" value="MEMBRANE COMPONENT OF ABC TRANSPORTER YHHJ-RELATED"/>
    <property type="match status" value="1"/>
</dbReference>
<evidence type="ECO:0000256" key="6">
    <source>
        <dbReference type="SAM" id="Phobius"/>
    </source>
</evidence>
<evidence type="ECO:0000256" key="3">
    <source>
        <dbReference type="ARBA" id="ARBA00022692"/>
    </source>
</evidence>
<name>Q8CUN5_OCEIH</name>
<dbReference type="Proteomes" id="UP000000822">
    <property type="component" value="Chromosome"/>
</dbReference>
<dbReference type="AlphaFoldDB" id="Q8CUN5"/>
<dbReference type="EMBL" id="BA000028">
    <property type="protein sequence ID" value="BAC13028.1"/>
    <property type="molecule type" value="Genomic_DNA"/>
</dbReference>
<evidence type="ECO:0000256" key="1">
    <source>
        <dbReference type="ARBA" id="ARBA00004651"/>
    </source>
</evidence>
<dbReference type="InterPro" id="IPR051449">
    <property type="entry name" value="ABC-2_transporter_component"/>
</dbReference>
<evidence type="ECO:0000313" key="8">
    <source>
        <dbReference type="EMBL" id="BAC13028.1"/>
    </source>
</evidence>
<reference evidence="8 9" key="2">
    <citation type="journal article" date="2002" name="Nucleic Acids Res.">
        <title>Genome sequence of Oceanobacillus iheyensis isolated from the Iheya Ridge and its unexpected adaptive capabilities to extreme environments.</title>
        <authorList>
            <person name="Takami H."/>
            <person name="Takaki Y."/>
            <person name="Uchiyama I."/>
        </authorList>
    </citation>
    <scope>NUCLEOTIDE SEQUENCE [LARGE SCALE GENOMIC DNA]</scope>
    <source>
        <strain evidence="9">DSM 14371 / CIP 107618 / JCM 11309 / KCTC 3954 / HTE831</strain>
    </source>
</reference>
<dbReference type="eggNOG" id="COG0842">
    <property type="taxonomic scope" value="Bacteria"/>
</dbReference>
<evidence type="ECO:0000256" key="4">
    <source>
        <dbReference type="ARBA" id="ARBA00022989"/>
    </source>
</evidence>
<evidence type="ECO:0000259" key="7">
    <source>
        <dbReference type="Pfam" id="PF12698"/>
    </source>
</evidence>
<dbReference type="InterPro" id="IPR013525">
    <property type="entry name" value="ABC2_TM"/>
</dbReference>
<gene>
    <name evidence="8" type="ordered locus">OB1072</name>
</gene>
<feature type="transmembrane region" description="Helical" evidence="6">
    <location>
        <begin position="265"/>
        <end position="292"/>
    </location>
</feature>
<keyword evidence="4 6" id="KW-1133">Transmembrane helix</keyword>
<keyword evidence="5 6" id="KW-0472">Membrane</keyword>
<keyword evidence="9" id="KW-1185">Reference proteome</keyword>
<dbReference type="STRING" id="221109.gene:10733310"/>
<proteinExistence type="predicted"/>
<organism evidence="8 9">
    <name type="scientific">Oceanobacillus iheyensis (strain DSM 14371 / CIP 107618 / JCM 11309 / KCTC 3954 / HTE831)</name>
    <dbReference type="NCBI Taxonomy" id="221109"/>
    <lineage>
        <taxon>Bacteria</taxon>
        <taxon>Bacillati</taxon>
        <taxon>Bacillota</taxon>
        <taxon>Bacilli</taxon>
        <taxon>Bacillales</taxon>
        <taxon>Bacillaceae</taxon>
        <taxon>Oceanobacillus</taxon>
    </lineage>
</organism>
<evidence type="ECO:0000256" key="2">
    <source>
        <dbReference type="ARBA" id="ARBA00022475"/>
    </source>
</evidence>
<dbReference type="GO" id="GO:0140359">
    <property type="term" value="F:ABC-type transporter activity"/>
    <property type="evidence" value="ECO:0007669"/>
    <property type="project" value="InterPro"/>
</dbReference>
<dbReference type="PANTHER" id="PTHR30294:SF29">
    <property type="entry name" value="MULTIDRUG ABC TRANSPORTER PERMEASE YBHS-RELATED"/>
    <property type="match status" value="1"/>
</dbReference>
<evidence type="ECO:0000256" key="5">
    <source>
        <dbReference type="ARBA" id="ARBA00023136"/>
    </source>
</evidence>
<dbReference type="RefSeq" id="WP_011065473.1">
    <property type="nucleotide sequence ID" value="NC_004193.1"/>
</dbReference>
<protein>
    <submittedName>
        <fullName evidence="8">Hypothetical conserved protein</fullName>
    </submittedName>
</protein>
<reference evidence="8 9" key="1">
    <citation type="journal article" date="2001" name="FEMS Microbiol. Lett.">
        <title>Oceanobacillus iheyensis gen. nov., sp. nov., a deep-sea extremely halotolerant and alkaliphilic species isolated from a depth of 1050 m on the Iheya Ridge.</title>
        <authorList>
            <person name="Lu J."/>
            <person name="Nogi Y."/>
            <person name="Takami H."/>
        </authorList>
    </citation>
    <scope>NUCLEOTIDE SEQUENCE [LARGE SCALE GENOMIC DNA]</scope>
    <source>
        <strain evidence="9">DSM 14371 / CIP 107618 / JCM 11309 / KCTC 3954 / HTE831</strain>
    </source>
</reference>
<dbReference type="GO" id="GO:0005886">
    <property type="term" value="C:plasma membrane"/>
    <property type="evidence" value="ECO:0007669"/>
    <property type="project" value="UniProtKB-SubCell"/>
</dbReference>
<comment type="subcellular location">
    <subcellularLocation>
        <location evidence="1">Cell membrane</location>
        <topology evidence="1">Multi-pass membrane protein</topology>
    </subcellularLocation>
</comment>
<feature type="transmembrane region" description="Helical" evidence="6">
    <location>
        <begin position="20"/>
        <end position="42"/>
    </location>
</feature>
<dbReference type="HOGENOM" id="CLU_039483_0_4_9"/>
<feature type="transmembrane region" description="Helical" evidence="6">
    <location>
        <begin position="389"/>
        <end position="411"/>
    </location>
</feature>
<dbReference type="OrthoDB" id="3078158at2"/>
<keyword evidence="3 6" id="KW-0812">Transmembrane</keyword>